<dbReference type="AlphaFoldDB" id="A0A7W1XCD5"/>
<keyword evidence="2" id="KW-1185">Reference proteome</keyword>
<gene>
    <name evidence="1" type="ORF">H1164_14465</name>
</gene>
<evidence type="ECO:0000313" key="2">
    <source>
        <dbReference type="Proteomes" id="UP000530514"/>
    </source>
</evidence>
<sequence length="46" mass="5736">MNKLMRTRLDRKFEAIVEETLTKMKEENVMYRRLSDKCWGRYIRVP</sequence>
<dbReference type="EMBL" id="JACEIP010000028">
    <property type="protein sequence ID" value="MBA4544086.1"/>
    <property type="molecule type" value="Genomic_DNA"/>
</dbReference>
<accession>A0A7W1XCD5</accession>
<name>A0A7W1XCD5_9BACL</name>
<dbReference type="RefSeq" id="WP_160173869.1">
    <property type="nucleotide sequence ID" value="NZ_JACEIP010000028.1"/>
</dbReference>
<dbReference type="Proteomes" id="UP000530514">
    <property type="component" value="Unassembled WGS sequence"/>
</dbReference>
<proteinExistence type="predicted"/>
<evidence type="ECO:0000313" key="1">
    <source>
        <dbReference type="EMBL" id="MBA4544086.1"/>
    </source>
</evidence>
<protein>
    <submittedName>
        <fullName evidence="1">Uncharacterized protein</fullName>
    </submittedName>
</protein>
<reference evidence="1 2" key="1">
    <citation type="submission" date="2020-07" db="EMBL/GenBank/DDBJ databases">
        <authorList>
            <person name="Feng H."/>
        </authorList>
    </citation>
    <scope>NUCLEOTIDE SEQUENCE [LARGE SCALE GENOMIC DNA]</scope>
    <source>
        <strain evidence="2">s-11</strain>
    </source>
</reference>
<organism evidence="1 2">
    <name type="scientific">Thermoactinomyces daqus</name>
    <dbReference type="NCBI Taxonomy" id="1329516"/>
    <lineage>
        <taxon>Bacteria</taxon>
        <taxon>Bacillati</taxon>
        <taxon>Bacillota</taxon>
        <taxon>Bacilli</taxon>
        <taxon>Bacillales</taxon>
        <taxon>Thermoactinomycetaceae</taxon>
        <taxon>Thermoactinomyces</taxon>
    </lineage>
</organism>
<comment type="caution">
    <text evidence="1">The sequence shown here is derived from an EMBL/GenBank/DDBJ whole genome shotgun (WGS) entry which is preliminary data.</text>
</comment>